<evidence type="ECO:0000256" key="5">
    <source>
        <dbReference type="ARBA" id="ARBA00023295"/>
    </source>
</evidence>
<evidence type="ECO:0000256" key="1">
    <source>
        <dbReference type="ARBA" id="ARBA00001678"/>
    </source>
</evidence>
<dbReference type="PANTHER" id="PTHR31451">
    <property type="match status" value="1"/>
</dbReference>
<dbReference type="EMBL" id="JANBUO010000009">
    <property type="protein sequence ID" value="KAJ2809155.1"/>
    <property type="molecule type" value="Genomic_DNA"/>
</dbReference>
<evidence type="ECO:0000313" key="8">
    <source>
        <dbReference type="Proteomes" id="UP001140094"/>
    </source>
</evidence>
<evidence type="ECO:0000259" key="6">
    <source>
        <dbReference type="Pfam" id="PF26410"/>
    </source>
</evidence>
<organism evidence="7 8">
    <name type="scientific">Coemansia guatemalensis</name>
    <dbReference type="NCBI Taxonomy" id="2761395"/>
    <lineage>
        <taxon>Eukaryota</taxon>
        <taxon>Fungi</taxon>
        <taxon>Fungi incertae sedis</taxon>
        <taxon>Zoopagomycota</taxon>
        <taxon>Kickxellomycotina</taxon>
        <taxon>Kickxellomycetes</taxon>
        <taxon>Kickxellales</taxon>
        <taxon>Kickxellaceae</taxon>
        <taxon>Coemansia</taxon>
    </lineage>
</organism>
<evidence type="ECO:0000256" key="2">
    <source>
        <dbReference type="ARBA" id="ARBA00005641"/>
    </source>
</evidence>
<dbReference type="OrthoDB" id="406631at2759"/>
<dbReference type="EC" id="3.2.1.78" evidence="3"/>
<proteinExistence type="inferred from homology"/>
<comment type="caution">
    <text evidence="7">The sequence shown here is derived from an EMBL/GenBank/DDBJ whole genome shotgun (WGS) entry which is preliminary data.</text>
</comment>
<reference evidence="7" key="1">
    <citation type="submission" date="2022-07" db="EMBL/GenBank/DDBJ databases">
        <title>Phylogenomic reconstructions and comparative analyses of Kickxellomycotina fungi.</title>
        <authorList>
            <person name="Reynolds N.K."/>
            <person name="Stajich J.E."/>
            <person name="Barry K."/>
            <person name="Grigoriev I.V."/>
            <person name="Crous P."/>
            <person name="Smith M.E."/>
        </authorList>
    </citation>
    <scope>NUCLEOTIDE SEQUENCE</scope>
    <source>
        <strain evidence="7">NRRL 1565</strain>
    </source>
</reference>
<dbReference type="InterPro" id="IPR045053">
    <property type="entry name" value="MAN-like"/>
</dbReference>
<dbReference type="InterPro" id="IPR001547">
    <property type="entry name" value="Glyco_hydro_5"/>
</dbReference>
<keyword evidence="4" id="KW-0378">Hydrolase</keyword>
<sequence length="432" mass="48956">MLEPNRSQFVSASGTRLVRDGQLYLVSGANYWQAMNLGMAAGPSGDRERVLHDLAVLSKRGVNMLRILAATEGSQFGTQPDRMYPVLMTAPGHYDEDVFAGLDWFLAQLPKFNMTATVSLSNYWTWSGGIAQYVSWITDTKIPYPKQWDHLRQVFAGGNYEVFLDYTNRFYADASIYDTAQQMFKSHIRAVVGRRNSVNGIDYRDDPAIMAWELMNEPQIIASSNGQEQLFQWIDESASFISSLDPHHLITNGAESKNGEQWFKTMHRSRHITLASCHFWPLNWGYYNSTDPTNASVDYSISKMHEFVNDNSRWARDMAIPVVLFEYGMMRDNWGEYAGLAGYDPQAPVTHRNMFYTAVVKRIAELAHSGLFAGAAFWAYAGTARPPSKPTTEITWTGDPPHEPPGWNSVYDDDDETLDIISMFGKLVRLLE</sequence>
<evidence type="ECO:0000256" key="4">
    <source>
        <dbReference type="ARBA" id="ARBA00022801"/>
    </source>
</evidence>
<comment type="similarity">
    <text evidence="2">Belongs to the glycosyl hydrolase 5 (cellulase A) family.</text>
</comment>
<evidence type="ECO:0000313" key="7">
    <source>
        <dbReference type="EMBL" id="KAJ2809155.1"/>
    </source>
</evidence>
<dbReference type="PANTHER" id="PTHR31451:SF40">
    <property type="entry name" value="GLYCOSIDE HYDROLASE FAMILY 5 DOMAIN-CONTAINING PROTEIN"/>
    <property type="match status" value="1"/>
</dbReference>
<dbReference type="Gene3D" id="3.20.20.80">
    <property type="entry name" value="Glycosidases"/>
    <property type="match status" value="1"/>
</dbReference>
<name>A0A9W8I196_9FUNG</name>
<protein>
    <recommendedName>
        <fullName evidence="3">mannan endo-1,4-beta-mannosidase</fullName>
        <ecNumber evidence="3">3.2.1.78</ecNumber>
    </recommendedName>
</protein>
<dbReference type="Proteomes" id="UP001140094">
    <property type="component" value="Unassembled WGS sequence"/>
</dbReference>
<dbReference type="Pfam" id="PF26410">
    <property type="entry name" value="GH5_mannosidase"/>
    <property type="match status" value="1"/>
</dbReference>
<dbReference type="GO" id="GO:0016985">
    <property type="term" value="F:mannan endo-1,4-beta-mannosidase activity"/>
    <property type="evidence" value="ECO:0007669"/>
    <property type="project" value="UniProtKB-EC"/>
</dbReference>
<dbReference type="InterPro" id="IPR017853">
    <property type="entry name" value="GH"/>
</dbReference>
<comment type="catalytic activity">
    <reaction evidence="1">
        <text>Random hydrolysis of (1-&gt;4)-beta-D-mannosidic linkages in mannans, galactomannans and glucomannans.</text>
        <dbReference type="EC" id="3.2.1.78"/>
    </reaction>
</comment>
<gene>
    <name evidence="7" type="ORF">H4R20_000334</name>
</gene>
<dbReference type="GO" id="GO:0046355">
    <property type="term" value="P:mannan catabolic process"/>
    <property type="evidence" value="ECO:0007669"/>
    <property type="project" value="UniProtKB-ARBA"/>
</dbReference>
<feature type="domain" description="Glycoside hydrolase family 5" evidence="6">
    <location>
        <begin position="7"/>
        <end position="429"/>
    </location>
</feature>
<dbReference type="SUPFAM" id="SSF51445">
    <property type="entry name" value="(Trans)glycosidases"/>
    <property type="match status" value="1"/>
</dbReference>
<dbReference type="AlphaFoldDB" id="A0A9W8I196"/>
<accession>A0A9W8I196</accession>
<keyword evidence="5" id="KW-0326">Glycosidase</keyword>
<evidence type="ECO:0000256" key="3">
    <source>
        <dbReference type="ARBA" id="ARBA00012706"/>
    </source>
</evidence>
<keyword evidence="8" id="KW-1185">Reference proteome</keyword>